<comment type="caution">
    <text evidence="2">The sequence shown here is derived from an EMBL/GenBank/DDBJ whole genome shotgun (WGS) entry which is preliminary data.</text>
</comment>
<sequence length="425" mass="47216">MTHRQIETICGVSSSHLDLFLLATMSTRPPLPSSTSSMSLVSGPGELEYGVYGRVLFCGQLEKRRDGAVRGGWASRLFVLTPETLHYYRKATEFELLGEERGHIALSSITRVRAMPEDEAPYSTAEPGVEHYYLEICTEDRLYLMRTPVREASTCESWSIAIEEQRKVLRSGKANKRECPSSSVPFPEALPSPTLLARNHELFSHFEASPPRVAMVSVVHVSERDGRPAEKVIKRRTEWGEKLDLGVIPQGGACVILLQDGGLGRIGTQALMSSWDSGRVCWIEVTDAEFPTEIEVSVTCKVLSQETKLKSPKTQSTQEGLPKWVEWVDEGSSIGFLLMCLFVHLLYGVDGFHWSHKCCLTVGAALAISTILNGSTRNPPTPAPTPRHSSPTNLLPKLQFTLTVHRCRIKMEGTEYIYPQASDNK</sequence>
<accession>A0A081B1G6</accession>
<feature type="domain" description="PH" evidence="1">
    <location>
        <begin position="54"/>
        <end position="167"/>
    </location>
</feature>
<dbReference type="InterPro" id="IPR011993">
    <property type="entry name" value="PH-like_dom_sf"/>
</dbReference>
<protein>
    <recommendedName>
        <fullName evidence="1">PH domain-containing protein</fullName>
    </recommendedName>
</protein>
<dbReference type="Pfam" id="PF00169">
    <property type="entry name" value="PH"/>
    <property type="match status" value="1"/>
</dbReference>
<organism evidence="2 3">
    <name type="scientific">Phytophthora nicotianae P1976</name>
    <dbReference type="NCBI Taxonomy" id="1317066"/>
    <lineage>
        <taxon>Eukaryota</taxon>
        <taxon>Sar</taxon>
        <taxon>Stramenopiles</taxon>
        <taxon>Oomycota</taxon>
        <taxon>Peronosporomycetes</taxon>
        <taxon>Peronosporales</taxon>
        <taxon>Peronosporaceae</taxon>
        <taxon>Phytophthora</taxon>
    </lineage>
</organism>
<proteinExistence type="predicted"/>
<dbReference type="Gene3D" id="2.30.29.30">
    <property type="entry name" value="Pleckstrin-homology domain (PH domain)/Phosphotyrosine-binding domain (PTB)"/>
    <property type="match status" value="1"/>
</dbReference>
<name>A0A081B1G6_PHYNI</name>
<dbReference type="AlphaFoldDB" id="A0A081B1G6"/>
<gene>
    <name evidence="2" type="ORF">F444_01187</name>
</gene>
<dbReference type="SMART" id="SM00233">
    <property type="entry name" value="PH"/>
    <property type="match status" value="1"/>
</dbReference>
<evidence type="ECO:0000259" key="1">
    <source>
        <dbReference type="PROSITE" id="PS50003"/>
    </source>
</evidence>
<dbReference type="SUPFAM" id="SSF50729">
    <property type="entry name" value="PH domain-like"/>
    <property type="match status" value="1"/>
</dbReference>
<dbReference type="PROSITE" id="PS50003">
    <property type="entry name" value="PH_DOMAIN"/>
    <property type="match status" value="1"/>
</dbReference>
<dbReference type="InterPro" id="IPR001849">
    <property type="entry name" value="PH_domain"/>
</dbReference>
<evidence type="ECO:0000313" key="3">
    <source>
        <dbReference type="Proteomes" id="UP000028582"/>
    </source>
</evidence>
<dbReference type="CDD" id="cd00821">
    <property type="entry name" value="PH"/>
    <property type="match status" value="1"/>
</dbReference>
<dbReference type="EMBL" id="ANJA01000205">
    <property type="protein sequence ID" value="ETO84977.1"/>
    <property type="molecule type" value="Genomic_DNA"/>
</dbReference>
<reference evidence="2 3" key="1">
    <citation type="submission" date="2013-11" db="EMBL/GenBank/DDBJ databases">
        <title>The Genome Sequence of Phytophthora parasitica P1976.</title>
        <authorList>
            <consortium name="The Broad Institute Genomics Platform"/>
            <person name="Russ C."/>
            <person name="Tyler B."/>
            <person name="Panabieres F."/>
            <person name="Shan W."/>
            <person name="Tripathy S."/>
            <person name="Grunwald N."/>
            <person name="Machado M."/>
            <person name="Johnson C.S."/>
            <person name="Walker B."/>
            <person name="Young S."/>
            <person name="Zeng Q."/>
            <person name="Gargeya S."/>
            <person name="Fitzgerald M."/>
            <person name="Haas B."/>
            <person name="Abouelleil A."/>
            <person name="Allen A.W."/>
            <person name="Alvarado L."/>
            <person name="Arachchi H.M."/>
            <person name="Berlin A.M."/>
            <person name="Chapman S.B."/>
            <person name="Gainer-Dewar J."/>
            <person name="Goldberg J."/>
            <person name="Griggs A."/>
            <person name="Gujja S."/>
            <person name="Hansen M."/>
            <person name="Howarth C."/>
            <person name="Imamovic A."/>
            <person name="Ireland A."/>
            <person name="Larimer J."/>
            <person name="McCowan C."/>
            <person name="Murphy C."/>
            <person name="Pearson M."/>
            <person name="Poon T.W."/>
            <person name="Priest M."/>
            <person name="Roberts A."/>
            <person name="Saif S."/>
            <person name="Shea T."/>
            <person name="Sisk P."/>
            <person name="Sykes S."/>
            <person name="Wortman J."/>
            <person name="Nusbaum C."/>
            <person name="Birren B."/>
        </authorList>
    </citation>
    <scope>NUCLEOTIDE SEQUENCE [LARGE SCALE GENOMIC DNA]</scope>
    <source>
        <strain evidence="2 3">P1976</strain>
    </source>
</reference>
<dbReference type="OrthoDB" id="68469at2759"/>
<evidence type="ECO:0000313" key="2">
    <source>
        <dbReference type="EMBL" id="ETO84977.1"/>
    </source>
</evidence>
<dbReference type="Proteomes" id="UP000028582">
    <property type="component" value="Unassembled WGS sequence"/>
</dbReference>